<evidence type="ECO:0000256" key="4">
    <source>
        <dbReference type="ARBA" id="ARBA00022692"/>
    </source>
</evidence>
<evidence type="ECO:0000256" key="7">
    <source>
        <dbReference type="HAMAP-Rule" id="MF_01147"/>
    </source>
</evidence>
<keyword evidence="4 7" id="KW-0812">Transmembrane</keyword>
<dbReference type="GO" id="GO:0008961">
    <property type="term" value="F:phosphatidylglycerol-prolipoprotein diacylglyceryl transferase activity"/>
    <property type="evidence" value="ECO:0007669"/>
    <property type="project" value="UniProtKB-UniRule"/>
</dbReference>
<evidence type="ECO:0000256" key="6">
    <source>
        <dbReference type="ARBA" id="ARBA00023136"/>
    </source>
</evidence>
<keyword evidence="2 7" id="KW-1003">Cell membrane</keyword>
<keyword evidence="6 7" id="KW-0472">Membrane</keyword>
<feature type="transmembrane region" description="Helical" evidence="7">
    <location>
        <begin position="83"/>
        <end position="105"/>
    </location>
</feature>
<sequence>MHQYLFFVGDFPIRAYGLILSLSIILATGVAYFLAKQDGRWHNHIVDIGIYSGIAGIVGARLWDVFFFDWAYYSHHLSEIFYVWQGGMAIQGGIVFGVGAGIIYAKRHKIDILALADIVAPAIILGQAIGRCANLLNGDAFGAPTGSNFGIIYPETTLAYHTYGAQPLWPAEVWEGQIDFVIFALLLIFRAFPHAKGQAFSLYIMLYSLARFGLEFLRGDYATPVFLSFTSAQTTSLVAFILALIFFIYCQITYSRQKKTVKSKINKNRIKNKRGY</sequence>
<reference evidence="8 9" key="1">
    <citation type="submission" date="2018-08" db="EMBL/GenBank/DDBJ databases">
        <title>A genome reference for cultivated species of the human gut microbiota.</title>
        <authorList>
            <person name="Zou Y."/>
            <person name="Xue W."/>
            <person name="Luo G."/>
        </authorList>
    </citation>
    <scope>NUCLEOTIDE SEQUENCE [LARGE SCALE GENOMIC DNA]</scope>
    <source>
        <strain evidence="8 9">AF29-2</strain>
    </source>
</reference>
<evidence type="ECO:0000256" key="1">
    <source>
        <dbReference type="ARBA" id="ARBA00007150"/>
    </source>
</evidence>
<evidence type="ECO:0000313" key="8">
    <source>
        <dbReference type="EMBL" id="RGQ06698.1"/>
    </source>
</evidence>
<name>A0A411ZV80_9FIRM</name>
<proteinExistence type="inferred from homology"/>
<feature type="transmembrane region" description="Helical" evidence="7">
    <location>
        <begin position="45"/>
        <end position="63"/>
    </location>
</feature>
<dbReference type="InterPro" id="IPR001640">
    <property type="entry name" value="Lgt"/>
</dbReference>
<keyword evidence="3 7" id="KW-0808">Transferase</keyword>
<comment type="caution">
    <text evidence="8">The sequence shown here is derived from an EMBL/GenBank/DDBJ whole genome shotgun (WGS) entry which is preliminary data.</text>
</comment>
<dbReference type="PANTHER" id="PTHR30589">
    <property type="entry name" value="PROLIPOPROTEIN DIACYLGLYCERYL TRANSFERASE"/>
    <property type="match status" value="1"/>
</dbReference>
<evidence type="ECO:0000256" key="3">
    <source>
        <dbReference type="ARBA" id="ARBA00022679"/>
    </source>
</evidence>
<dbReference type="AlphaFoldDB" id="A0A411ZV80"/>
<accession>A0A411ZV80</accession>
<dbReference type="Pfam" id="PF01790">
    <property type="entry name" value="LGT"/>
    <property type="match status" value="1"/>
</dbReference>
<comment type="pathway">
    <text evidence="7">Protein modification; lipoprotein biosynthesis (diacylglyceryl transfer).</text>
</comment>
<feature type="transmembrane region" description="Helical" evidence="7">
    <location>
        <begin position="112"/>
        <end position="130"/>
    </location>
</feature>
<evidence type="ECO:0000256" key="2">
    <source>
        <dbReference type="ARBA" id="ARBA00022475"/>
    </source>
</evidence>
<feature type="binding site" evidence="7">
    <location>
        <position position="131"/>
    </location>
    <ligand>
        <name>a 1,2-diacyl-sn-glycero-3-phospho-(1'-sn-glycerol)</name>
        <dbReference type="ChEBI" id="CHEBI:64716"/>
    </ligand>
</feature>
<dbReference type="GO" id="GO:0042158">
    <property type="term" value="P:lipoprotein biosynthetic process"/>
    <property type="evidence" value="ECO:0007669"/>
    <property type="project" value="UniProtKB-UniRule"/>
</dbReference>
<gene>
    <name evidence="7 8" type="primary">lgt</name>
    <name evidence="8" type="ORF">DWZ11_04420</name>
</gene>
<dbReference type="EC" id="2.5.1.145" evidence="7"/>
<keyword evidence="8" id="KW-0449">Lipoprotein</keyword>
<evidence type="ECO:0000313" key="9">
    <source>
        <dbReference type="Proteomes" id="UP000284662"/>
    </source>
</evidence>
<dbReference type="NCBIfam" id="TIGR00544">
    <property type="entry name" value="lgt"/>
    <property type="match status" value="1"/>
</dbReference>
<feature type="transmembrane region" description="Helical" evidence="7">
    <location>
        <begin position="173"/>
        <end position="192"/>
    </location>
</feature>
<organism evidence="8 9">
    <name type="scientific">Megamonas rupellensis</name>
    <dbReference type="NCBI Taxonomy" id="491921"/>
    <lineage>
        <taxon>Bacteria</taxon>
        <taxon>Bacillati</taxon>
        <taxon>Bacillota</taxon>
        <taxon>Negativicutes</taxon>
        <taxon>Selenomonadales</taxon>
        <taxon>Selenomonadaceae</taxon>
        <taxon>Megamonas</taxon>
    </lineage>
</organism>
<keyword evidence="5 7" id="KW-1133">Transmembrane helix</keyword>
<dbReference type="UniPathway" id="UPA00664"/>
<dbReference type="EMBL" id="QRST01000005">
    <property type="protein sequence ID" value="RGQ06698.1"/>
    <property type="molecule type" value="Genomic_DNA"/>
</dbReference>
<comment type="subcellular location">
    <subcellularLocation>
        <location evidence="7">Cell membrane</location>
        <topology evidence="7">Multi-pass membrane protein</topology>
    </subcellularLocation>
</comment>
<feature type="transmembrane region" description="Helical" evidence="7">
    <location>
        <begin position="237"/>
        <end position="254"/>
    </location>
</feature>
<protein>
    <recommendedName>
        <fullName evidence="7">Phosphatidylglycerol--prolipoprotein diacylglyceryl transferase</fullName>
        <ecNumber evidence="7">2.5.1.145</ecNumber>
    </recommendedName>
</protein>
<comment type="similarity">
    <text evidence="1 7">Belongs to the Lgt family.</text>
</comment>
<comment type="catalytic activity">
    <reaction evidence="7">
        <text>L-cysteinyl-[prolipoprotein] + a 1,2-diacyl-sn-glycero-3-phospho-(1'-sn-glycerol) = an S-1,2-diacyl-sn-glyceryl-L-cysteinyl-[prolipoprotein] + sn-glycerol 1-phosphate + H(+)</text>
        <dbReference type="Rhea" id="RHEA:56712"/>
        <dbReference type="Rhea" id="RHEA-COMP:14679"/>
        <dbReference type="Rhea" id="RHEA-COMP:14680"/>
        <dbReference type="ChEBI" id="CHEBI:15378"/>
        <dbReference type="ChEBI" id="CHEBI:29950"/>
        <dbReference type="ChEBI" id="CHEBI:57685"/>
        <dbReference type="ChEBI" id="CHEBI:64716"/>
        <dbReference type="ChEBI" id="CHEBI:140658"/>
        <dbReference type="EC" id="2.5.1.145"/>
    </reaction>
</comment>
<feature type="transmembrane region" description="Helical" evidence="7">
    <location>
        <begin position="199"/>
        <end position="217"/>
    </location>
</feature>
<dbReference type="GO" id="GO:0005886">
    <property type="term" value="C:plasma membrane"/>
    <property type="evidence" value="ECO:0007669"/>
    <property type="project" value="UniProtKB-SubCell"/>
</dbReference>
<dbReference type="PANTHER" id="PTHR30589:SF0">
    <property type="entry name" value="PHOSPHATIDYLGLYCEROL--PROLIPOPROTEIN DIACYLGLYCERYL TRANSFERASE"/>
    <property type="match status" value="1"/>
</dbReference>
<feature type="transmembrane region" description="Helical" evidence="7">
    <location>
        <begin position="13"/>
        <end position="33"/>
    </location>
</feature>
<dbReference type="Proteomes" id="UP000284662">
    <property type="component" value="Unassembled WGS sequence"/>
</dbReference>
<comment type="function">
    <text evidence="7">Catalyzes the transfer of the diacylglyceryl group from phosphatidylglycerol to the sulfhydryl group of the N-terminal cysteine of a prolipoprotein, the first step in the formation of mature lipoproteins.</text>
</comment>
<evidence type="ECO:0000256" key="5">
    <source>
        <dbReference type="ARBA" id="ARBA00022989"/>
    </source>
</evidence>
<dbReference type="RefSeq" id="WP_117976348.1">
    <property type="nucleotide sequence ID" value="NZ_QRST01000005.1"/>
</dbReference>
<dbReference type="HAMAP" id="MF_01147">
    <property type="entry name" value="Lgt"/>
    <property type="match status" value="1"/>
</dbReference>